<sequence length="276" mass="32422">MENKIPVTNSSSSSMVEMPKDSKDSKIEYHGSEMINNEMQEQQIKSKLIKQPILPIYKTMPTPGVPQSHQSLSEENVDCMPGFAVLRKLKKVNERRIITPYRKQTPIKQEPKYQEKDAPKINIEDPKEFFLEKSSETPITNLESLIQLAKHEPDFGYATMKREHMDLLNDYNPYSFTICNYNDVDKSNYATISPNGIIEFYKDDADFLPLDRLQLEQKLFCALQEIPSFRYFRLWKAFMVWSKKARCKRFVEAREKIEMFFAAKYNSSRPMIMQNI</sequence>
<gene>
    <name evidence="2" type="ORF">JTE90_008078</name>
</gene>
<proteinExistence type="predicted"/>
<comment type="caution">
    <text evidence="2">The sequence shown here is derived from an EMBL/GenBank/DDBJ whole genome shotgun (WGS) entry which is preliminary data.</text>
</comment>
<name>A0AAV6UXT8_9ARAC</name>
<feature type="compositionally biased region" description="Polar residues" evidence="1">
    <location>
        <begin position="1"/>
        <end position="15"/>
    </location>
</feature>
<keyword evidence="3" id="KW-1185">Reference proteome</keyword>
<evidence type="ECO:0000256" key="1">
    <source>
        <dbReference type="SAM" id="MobiDB-lite"/>
    </source>
</evidence>
<organism evidence="2 3">
    <name type="scientific">Oedothorax gibbosus</name>
    <dbReference type="NCBI Taxonomy" id="931172"/>
    <lineage>
        <taxon>Eukaryota</taxon>
        <taxon>Metazoa</taxon>
        <taxon>Ecdysozoa</taxon>
        <taxon>Arthropoda</taxon>
        <taxon>Chelicerata</taxon>
        <taxon>Arachnida</taxon>
        <taxon>Araneae</taxon>
        <taxon>Araneomorphae</taxon>
        <taxon>Entelegynae</taxon>
        <taxon>Araneoidea</taxon>
        <taxon>Linyphiidae</taxon>
        <taxon>Erigoninae</taxon>
        <taxon>Oedothorax</taxon>
    </lineage>
</organism>
<feature type="region of interest" description="Disordered" evidence="1">
    <location>
        <begin position="1"/>
        <end position="25"/>
    </location>
</feature>
<dbReference type="Proteomes" id="UP000827092">
    <property type="component" value="Unassembled WGS sequence"/>
</dbReference>
<protein>
    <submittedName>
        <fullName evidence="2">Uncharacterized protein</fullName>
    </submittedName>
</protein>
<evidence type="ECO:0000313" key="3">
    <source>
        <dbReference type="Proteomes" id="UP000827092"/>
    </source>
</evidence>
<dbReference type="EMBL" id="JAFNEN010000238">
    <property type="protein sequence ID" value="KAG8188513.1"/>
    <property type="molecule type" value="Genomic_DNA"/>
</dbReference>
<evidence type="ECO:0000313" key="2">
    <source>
        <dbReference type="EMBL" id="KAG8188513.1"/>
    </source>
</evidence>
<reference evidence="2 3" key="1">
    <citation type="journal article" date="2022" name="Nat. Ecol. Evol.">
        <title>A masculinizing supergene underlies an exaggerated male reproductive morph in a spider.</title>
        <authorList>
            <person name="Hendrickx F."/>
            <person name="De Corte Z."/>
            <person name="Sonet G."/>
            <person name="Van Belleghem S.M."/>
            <person name="Kostlbacher S."/>
            <person name="Vangestel C."/>
        </authorList>
    </citation>
    <scope>NUCLEOTIDE SEQUENCE [LARGE SCALE GENOMIC DNA]</scope>
    <source>
        <strain evidence="2">W744_W776</strain>
    </source>
</reference>
<dbReference type="AlphaFoldDB" id="A0AAV6UXT8"/>
<accession>A0AAV6UXT8</accession>